<dbReference type="AlphaFoldDB" id="A0A498H2S1"/>
<evidence type="ECO:0000313" key="2">
    <source>
        <dbReference type="Proteomes" id="UP000290932"/>
    </source>
</evidence>
<gene>
    <name evidence="1" type="ORF">ABH15_07795</name>
</gene>
<dbReference type="EMBL" id="LHQS01000002">
    <property type="protein sequence ID" value="RXE56555.1"/>
    <property type="molecule type" value="Genomic_DNA"/>
</dbReference>
<sequence length="77" mass="8938">MAEERPAAAVPIENLSFPAFEVHIQGIDYPAPKQRLINKARKTGAIPAVIRVLEWFDDRLYRTIEDVESEFNRLREE</sequence>
<dbReference type="Pfam" id="PF11387">
    <property type="entry name" value="DUF2795"/>
    <property type="match status" value="1"/>
</dbReference>
<name>A0A498H2S1_9EURY</name>
<dbReference type="Proteomes" id="UP000290932">
    <property type="component" value="Unassembled WGS sequence"/>
</dbReference>
<dbReference type="OrthoDB" id="106287at2157"/>
<keyword evidence="2" id="KW-1185">Reference proteome</keyword>
<protein>
    <recommendedName>
        <fullName evidence="3">DUF2795 domain-containing protein</fullName>
    </recommendedName>
</protein>
<dbReference type="InterPro" id="IPR021527">
    <property type="entry name" value="DUF2795"/>
</dbReference>
<accession>A0A498H2S1</accession>
<comment type="caution">
    <text evidence="1">The sequence shown here is derived from an EMBL/GenBank/DDBJ whole genome shotgun (WGS) entry which is preliminary data.</text>
</comment>
<dbReference type="RefSeq" id="WP_128693808.1">
    <property type="nucleotide sequence ID" value="NZ_LHQS01000002.1"/>
</dbReference>
<reference evidence="1 2" key="1">
    <citation type="journal article" date="2015" name="Int. J. Syst. Evol. Microbiol.">
        <title>Methanoculleus taiwanensis sp. nov., a methanogen isolated from deep marine sediment at the deformation front area near Taiwan.</title>
        <authorList>
            <person name="Weng C.Y."/>
            <person name="Chen S.C."/>
            <person name="Lai M.C."/>
            <person name="Wu S.Y."/>
            <person name="Lin S."/>
            <person name="Yang T.F."/>
            <person name="Chen P.C."/>
        </authorList>
    </citation>
    <scope>NUCLEOTIDE SEQUENCE [LARGE SCALE GENOMIC DNA]</scope>
    <source>
        <strain evidence="1 2">CYW4</strain>
    </source>
</reference>
<proteinExistence type="predicted"/>
<organism evidence="1 2">
    <name type="scientific">Methanoculleus taiwanensis</name>
    <dbReference type="NCBI Taxonomy" id="1550565"/>
    <lineage>
        <taxon>Archaea</taxon>
        <taxon>Methanobacteriati</taxon>
        <taxon>Methanobacteriota</taxon>
        <taxon>Stenosarchaea group</taxon>
        <taxon>Methanomicrobia</taxon>
        <taxon>Methanomicrobiales</taxon>
        <taxon>Methanomicrobiaceae</taxon>
        <taxon>Methanoculleus</taxon>
    </lineage>
</organism>
<evidence type="ECO:0008006" key="3">
    <source>
        <dbReference type="Google" id="ProtNLM"/>
    </source>
</evidence>
<evidence type="ECO:0000313" key="1">
    <source>
        <dbReference type="EMBL" id="RXE56555.1"/>
    </source>
</evidence>